<organism evidence="4 6">
    <name type="scientific">Bursaphelenchus xylophilus</name>
    <name type="common">Pinewood nematode worm</name>
    <name type="synonym">Aphelenchoides xylophilus</name>
    <dbReference type="NCBI Taxonomy" id="6326"/>
    <lineage>
        <taxon>Eukaryota</taxon>
        <taxon>Metazoa</taxon>
        <taxon>Ecdysozoa</taxon>
        <taxon>Nematoda</taxon>
        <taxon>Chromadorea</taxon>
        <taxon>Rhabditida</taxon>
        <taxon>Tylenchina</taxon>
        <taxon>Tylenchomorpha</taxon>
        <taxon>Aphelenchoidea</taxon>
        <taxon>Aphelenchoididae</taxon>
        <taxon>Bursaphelenchus</taxon>
    </lineage>
</organism>
<dbReference type="WBParaSite" id="BXY_0019800.1">
    <property type="protein sequence ID" value="BXY_0019800.1"/>
    <property type="gene ID" value="BXY_0019800"/>
</dbReference>
<evidence type="ECO:0000313" key="5">
    <source>
        <dbReference type="Proteomes" id="UP000659654"/>
    </source>
</evidence>
<feature type="transmembrane region" description="Helical" evidence="2">
    <location>
        <begin position="46"/>
        <end position="75"/>
    </location>
</feature>
<keyword evidence="2" id="KW-0812">Transmembrane</keyword>
<feature type="compositionally biased region" description="Low complexity" evidence="1">
    <location>
        <begin position="161"/>
        <end position="203"/>
    </location>
</feature>
<evidence type="ECO:0000313" key="4">
    <source>
        <dbReference type="Proteomes" id="UP000095284"/>
    </source>
</evidence>
<dbReference type="Proteomes" id="UP000095284">
    <property type="component" value="Unplaced"/>
</dbReference>
<keyword evidence="2" id="KW-0472">Membrane</keyword>
<dbReference type="AlphaFoldDB" id="A0A1I7RHM0"/>
<name>A0A1I7RHM0_BURXY</name>
<reference evidence="6" key="1">
    <citation type="submission" date="2016-11" db="UniProtKB">
        <authorList>
            <consortium name="WormBaseParasite"/>
        </authorList>
    </citation>
    <scope>IDENTIFICATION</scope>
</reference>
<proteinExistence type="predicted"/>
<sequence length="209" mass="23624">MTNNLGRQFLGWWLKCPSVEANLNDTGIGNGYGTSEMFKSNPLAQIIYSFVLAMIFFYILLLLRNFYFYFFYPVWQMRPVSTKKRRSRSRSKIKSDIEMDVRTAVLQSHHHEVKMNEPVPLVYKRRRSNVNGYRSKDGNDLISTKTARSPHGSPRNSRCELSTLSSSNSKGSLTSLSSSFETSSTLPSSTNGSNPNPNNTGTGKESDKK</sequence>
<feature type="region of interest" description="Disordered" evidence="1">
    <location>
        <begin position="116"/>
        <end position="209"/>
    </location>
</feature>
<evidence type="ECO:0000256" key="2">
    <source>
        <dbReference type="SAM" id="Phobius"/>
    </source>
</evidence>
<dbReference type="Proteomes" id="UP000582659">
    <property type="component" value="Unassembled WGS sequence"/>
</dbReference>
<keyword evidence="5" id="KW-1185">Reference proteome</keyword>
<dbReference type="OrthoDB" id="10595584at2759"/>
<protein>
    <submittedName>
        <fullName evidence="3">(pine wood nematode) hypothetical protein</fullName>
    </submittedName>
</protein>
<keyword evidence="2" id="KW-1133">Transmembrane helix</keyword>
<dbReference type="EMBL" id="CAJFDI010000004">
    <property type="protein sequence ID" value="CAD5226230.1"/>
    <property type="molecule type" value="Genomic_DNA"/>
</dbReference>
<dbReference type="Proteomes" id="UP000659654">
    <property type="component" value="Unassembled WGS sequence"/>
</dbReference>
<reference evidence="3" key="2">
    <citation type="submission" date="2020-09" db="EMBL/GenBank/DDBJ databases">
        <authorList>
            <person name="Kikuchi T."/>
        </authorList>
    </citation>
    <scope>NUCLEOTIDE SEQUENCE</scope>
    <source>
        <strain evidence="3">Ka4C1</strain>
    </source>
</reference>
<dbReference type="EMBL" id="CAJFCV020000004">
    <property type="protein sequence ID" value="CAG9115602.1"/>
    <property type="molecule type" value="Genomic_DNA"/>
</dbReference>
<gene>
    <name evidence="3" type="ORF">BXYJ_LOCUS8941</name>
</gene>
<evidence type="ECO:0000313" key="6">
    <source>
        <dbReference type="WBParaSite" id="BXY_0019800.1"/>
    </source>
</evidence>
<dbReference type="SMR" id="A0A1I7RHM0"/>
<evidence type="ECO:0000256" key="1">
    <source>
        <dbReference type="SAM" id="MobiDB-lite"/>
    </source>
</evidence>
<evidence type="ECO:0000313" key="3">
    <source>
        <dbReference type="EMBL" id="CAD5226230.1"/>
    </source>
</evidence>
<accession>A0A1I7RHM0</accession>